<dbReference type="PANTHER" id="PTHR30332:SF17">
    <property type="entry name" value="TYPE IV PILIATION SYSTEM PROTEIN DR_0774-RELATED"/>
    <property type="match status" value="1"/>
</dbReference>
<organism evidence="7 8">
    <name type="scientific">Candidatus Ozemobacter sibiricus</name>
    <dbReference type="NCBI Taxonomy" id="2268124"/>
    <lineage>
        <taxon>Bacteria</taxon>
        <taxon>Candidatus Ozemobacteria</taxon>
        <taxon>Candidatus Ozemobacterales</taxon>
        <taxon>Candidatus Ozemobacteraceae</taxon>
        <taxon>Candidatus Ozemobacter</taxon>
    </lineage>
</organism>
<dbReference type="InterPro" id="IPR004846">
    <property type="entry name" value="T2SS/T3SS_dom"/>
</dbReference>
<comment type="caution">
    <text evidence="7">The sequence shown here is derived from an EMBL/GenBank/DDBJ whole genome shotgun (WGS) entry which is preliminary data.</text>
</comment>
<dbReference type="Pfam" id="PF00263">
    <property type="entry name" value="Secretin"/>
    <property type="match status" value="1"/>
</dbReference>
<evidence type="ECO:0000256" key="4">
    <source>
        <dbReference type="RuleBase" id="RU004003"/>
    </source>
</evidence>
<dbReference type="PRINTS" id="PR01032">
    <property type="entry name" value="PHAGEIV"/>
</dbReference>
<dbReference type="PANTHER" id="PTHR30332">
    <property type="entry name" value="PROBABLE GENERAL SECRETION PATHWAY PROTEIN D"/>
    <property type="match status" value="1"/>
</dbReference>
<keyword evidence="2" id="KW-0472">Membrane</keyword>
<evidence type="ECO:0000259" key="6">
    <source>
        <dbReference type="SMART" id="SM00965"/>
    </source>
</evidence>
<comment type="similarity">
    <text evidence="4">Belongs to the bacterial secretin family.</text>
</comment>
<dbReference type="InterPro" id="IPR011662">
    <property type="entry name" value="Secretin/TonB_short_N"/>
</dbReference>
<dbReference type="GO" id="GO:0019867">
    <property type="term" value="C:outer membrane"/>
    <property type="evidence" value="ECO:0007669"/>
    <property type="project" value="InterPro"/>
</dbReference>
<evidence type="ECO:0000313" key="8">
    <source>
        <dbReference type="Proteomes" id="UP000252355"/>
    </source>
</evidence>
<dbReference type="InterPro" id="IPR038591">
    <property type="entry name" value="NolW-like_sf"/>
</dbReference>
<evidence type="ECO:0000256" key="3">
    <source>
        <dbReference type="ARBA" id="ARBA00023237"/>
    </source>
</evidence>
<evidence type="ECO:0000313" key="7">
    <source>
        <dbReference type="EMBL" id="RCK80740.1"/>
    </source>
</evidence>
<dbReference type="Gene3D" id="3.55.50.30">
    <property type="match status" value="1"/>
</dbReference>
<proteinExistence type="inferred from homology"/>
<evidence type="ECO:0000256" key="5">
    <source>
        <dbReference type="SAM" id="MobiDB-lite"/>
    </source>
</evidence>
<protein>
    <submittedName>
        <fullName evidence="7">Type II/IV secretion system secretin RcpA/CpaC, associated with Flp pilus assembly</fullName>
    </submittedName>
</protein>
<dbReference type="Gene3D" id="3.30.1370.120">
    <property type="match status" value="1"/>
</dbReference>
<keyword evidence="3" id="KW-0998">Cell outer membrane</keyword>
<sequence length="654" mass="72110">MEHHTRGVRVGTFLVILALAGGFSVAFGDSFSDPTVATHDARTLKLFPTLTFQDVKSRQPGPDILMLDLPFFSYEPGASIVLAPHPKIKFMRLSQVSGNPDVTRATLVFKEPGTFVPRLVGGNLFLELLPPAAVQAPVLAVRPVPSAKTSRPMDAPSGSMPSRPLPESGPAGAVARPALPEIPPAGGLLDQRVSMQFEQEELSEILRALAIKFNLKVVADSGVRGRFSISAQDVPLREVLKNLLLQKNFQYTLKGNELTVISLGQDSGRVARELLFRDLSLKDALQTLSKMMNVNLIIHESVEDKQVNFYVENLNLDELLDLLITTNNLVKKPHNENTFIIMSKEEAKGFGTKEYRTFKLVNAKPAEVISMITGSKSLAEKIDTSNMAVNERINALSCYDTPENLELIAKVIENIDEKLKQAVIEVKLLEVARDSAKSLGIDLKTTSISVNDITRLPTSYPLAAKLDFLESQNKAKTLASPKIRAVHGKKATISIGKIYPVPYYRYEVATNTNIFGNNIQPYKEYRDVKVGIRLDVTPEITRDNEITLDLNVTVDDTEPPNADGQLVRSERSTTTYVRVKDGETVVLGGLIRNQDSTKSNSPAVLNKIPLLRRLLTQNNVSNSESEMIMLVTPHLVNLDRFESVTAANQEVILK</sequence>
<dbReference type="GO" id="GO:0015627">
    <property type="term" value="C:type II protein secretion system complex"/>
    <property type="evidence" value="ECO:0007669"/>
    <property type="project" value="TreeGrafter"/>
</dbReference>
<evidence type="ECO:0000256" key="2">
    <source>
        <dbReference type="ARBA" id="ARBA00023136"/>
    </source>
</evidence>
<dbReference type="Gene3D" id="3.30.1370.130">
    <property type="match status" value="1"/>
</dbReference>
<name>A0A367ZRS0_9BACT</name>
<feature type="region of interest" description="Disordered" evidence="5">
    <location>
        <begin position="145"/>
        <end position="176"/>
    </location>
</feature>
<feature type="domain" description="Secretin/TonB short N-terminal" evidence="6">
    <location>
        <begin position="215"/>
        <end position="263"/>
    </location>
</feature>
<dbReference type="Pfam" id="PF16344">
    <property type="entry name" value="FecR_C"/>
    <property type="match status" value="1"/>
</dbReference>
<dbReference type="AlphaFoldDB" id="A0A367ZRS0"/>
<dbReference type="SMART" id="SM00965">
    <property type="entry name" value="STN"/>
    <property type="match status" value="2"/>
</dbReference>
<reference evidence="7 8" key="1">
    <citation type="submission" date="2018-05" db="EMBL/GenBank/DDBJ databases">
        <title>A metagenomic window into the 2 km-deep terrestrial subsurface aquifer revealed taxonomically and functionally diverse microbial community comprising novel uncultured bacterial lineages.</title>
        <authorList>
            <person name="Kadnikov V.V."/>
            <person name="Mardanov A.V."/>
            <person name="Beletsky A.V."/>
            <person name="Banks D."/>
            <person name="Pimenov N.V."/>
            <person name="Frank Y.A."/>
            <person name="Karnachuk O.V."/>
            <person name="Ravin N.V."/>
        </authorList>
    </citation>
    <scope>NUCLEOTIDE SEQUENCE [LARGE SCALE GENOMIC DNA]</scope>
    <source>
        <strain evidence="7">BY5</strain>
    </source>
</reference>
<dbReference type="EMBL" id="QOQW01000004">
    <property type="protein sequence ID" value="RCK80740.1"/>
    <property type="molecule type" value="Genomic_DNA"/>
</dbReference>
<evidence type="ECO:0000256" key="1">
    <source>
        <dbReference type="ARBA" id="ARBA00022448"/>
    </source>
</evidence>
<dbReference type="Proteomes" id="UP000252355">
    <property type="component" value="Unassembled WGS sequence"/>
</dbReference>
<feature type="domain" description="Secretin/TonB short N-terminal" evidence="6">
    <location>
        <begin position="294"/>
        <end position="344"/>
    </location>
</feature>
<gene>
    <name evidence="7" type="ORF">OZSIB_2628</name>
</gene>
<keyword evidence="1" id="KW-0813">Transport</keyword>
<dbReference type="InterPro" id="IPR032508">
    <property type="entry name" value="FecR_C"/>
</dbReference>
<dbReference type="InterPro" id="IPR050810">
    <property type="entry name" value="Bact_Secretion_Sys_Channel"/>
</dbReference>
<accession>A0A367ZRS0</accession>
<dbReference type="GO" id="GO:0009306">
    <property type="term" value="P:protein secretion"/>
    <property type="evidence" value="ECO:0007669"/>
    <property type="project" value="InterPro"/>
</dbReference>